<feature type="domain" description="PAC" evidence="4">
    <location>
        <begin position="220"/>
        <end position="274"/>
    </location>
</feature>
<feature type="domain" description="PAC" evidence="4">
    <location>
        <begin position="352"/>
        <end position="404"/>
    </location>
</feature>
<dbReference type="CDD" id="cd00130">
    <property type="entry name" value="PAS"/>
    <property type="match status" value="2"/>
</dbReference>
<dbReference type="SMART" id="SM00091">
    <property type="entry name" value="PAS"/>
    <property type="match status" value="3"/>
</dbReference>
<organism evidence="6">
    <name type="scientific">Levilinea saccharolytica</name>
    <dbReference type="NCBI Taxonomy" id="229921"/>
    <lineage>
        <taxon>Bacteria</taxon>
        <taxon>Bacillati</taxon>
        <taxon>Chloroflexota</taxon>
        <taxon>Anaerolineae</taxon>
        <taxon>Anaerolineales</taxon>
        <taxon>Anaerolineaceae</taxon>
        <taxon>Levilinea</taxon>
    </lineage>
</organism>
<dbReference type="InterPro" id="IPR043128">
    <property type="entry name" value="Rev_trsase/Diguanyl_cyclase"/>
</dbReference>
<proteinExistence type="predicted"/>
<dbReference type="PROSITE" id="PS50887">
    <property type="entry name" value="GGDEF"/>
    <property type="match status" value="1"/>
</dbReference>
<feature type="domain" description="PAC" evidence="4">
    <location>
        <begin position="477"/>
        <end position="529"/>
    </location>
</feature>
<name>A0A0M8JQG8_9CHLR</name>
<evidence type="ECO:0000256" key="1">
    <source>
        <dbReference type="SAM" id="MobiDB-lite"/>
    </source>
</evidence>
<feature type="transmembrane region" description="Helical" evidence="2">
    <location>
        <begin position="9"/>
        <end position="30"/>
    </location>
</feature>
<dbReference type="InterPro" id="IPR000014">
    <property type="entry name" value="PAS"/>
</dbReference>
<feature type="domain" description="GGDEF" evidence="5">
    <location>
        <begin position="558"/>
        <end position="689"/>
    </location>
</feature>
<dbReference type="Pfam" id="PF08447">
    <property type="entry name" value="PAS_3"/>
    <property type="match status" value="1"/>
</dbReference>
<dbReference type="InterPro" id="IPR000700">
    <property type="entry name" value="PAS-assoc_C"/>
</dbReference>
<evidence type="ECO:0000259" key="4">
    <source>
        <dbReference type="PROSITE" id="PS50113"/>
    </source>
</evidence>
<dbReference type="PANTHER" id="PTHR44757:SF2">
    <property type="entry name" value="BIOFILM ARCHITECTURE MAINTENANCE PROTEIN MBAA"/>
    <property type="match status" value="1"/>
</dbReference>
<reference evidence="6" key="1">
    <citation type="journal article" date="2015" name="Genome Announc.">
        <title>Draft Genome Sequences of Anaerolinea thermolimosa IMO-1, Bellilinea caldifistulae GOMI-1, Leptolinea tardivitalis YMTK-2, Levilinea saccharolytica KIBI-1, Longilinea arvoryzae KOME-1, Previously Described as Members of the Class Anaerolineae (Chloroflexi).</title>
        <authorList>
            <person name="Matsuura N."/>
            <person name="Tourlousse M.D."/>
            <person name="Ohashi A."/>
            <person name="Hugenholtz P."/>
            <person name="Sekiguchi Y."/>
        </authorList>
    </citation>
    <scope>NUCLEOTIDE SEQUENCE</scope>
    <source>
        <strain evidence="6">KIBI-1</strain>
    </source>
</reference>
<dbReference type="AlphaFoldDB" id="A0A0M8JQG8"/>
<accession>A0A0M8JQG8</accession>
<dbReference type="Pfam" id="PF08448">
    <property type="entry name" value="PAS_4"/>
    <property type="match status" value="1"/>
</dbReference>
<dbReference type="SUPFAM" id="SSF55785">
    <property type="entry name" value="PYP-like sensor domain (PAS domain)"/>
    <property type="match status" value="3"/>
</dbReference>
<dbReference type="OrthoDB" id="9798833at2"/>
<evidence type="ECO:0000259" key="5">
    <source>
        <dbReference type="PROSITE" id="PS50887"/>
    </source>
</evidence>
<evidence type="ECO:0000256" key="2">
    <source>
        <dbReference type="SAM" id="Phobius"/>
    </source>
</evidence>
<dbReference type="PROSITE" id="PS50112">
    <property type="entry name" value="PAS"/>
    <property type="match status" value="2"/>
</dbReference>
<dbReference type="InterPro" id="IPR013655">
    <property type="entry name" value="PAS_fold_3"/>
</dbReference>
<sequence length="689" mass="77454">MQKTTLRNALLLAGAYAFLALVWHFTAPWLLEPWRFDAALLARAEGVKDLLFALLSGLFWLLAVIWLTRREAAVPPAPPEIRQEESSRASSNPPSSPIGLGRPAIGTEPGSGASTHNRARYLFENSPVSLWEEDFSQVHAYVHELMERGVTNLALYLELHPEILDECARRIRVLDVNRSTLRLFGARNKADLLGDLDHILSGEGRQLLKKEILTMAKDDTEFEAQGVNHTLDGKRLDVFVRWSVIPGYEAEFSRVVVSVIDVTDRLRMEEQLRNAEARFRLLVEQVSAAIYSDRVDEESSNIYTSPHIEVITGYTAEEWSTIPDIWLKSIHPDDYERVKAEHERTNQLGEPFEMEYRLVGKDGRIAWVRDQAVLRWDRTLQCAVWQGFLLDITQAKTAETALRESEARFRTLLQLQGEGTILFDLQGRLEYVNPAAEELFGVRPGKMAGRHLTDFMSEPSAQSILQIARESEGGRSFSTEVAMVRLDGGQRILLVTVTPTQEEMGLRGGGLAVCRDITARKHDETRLRYQSTHDTVTGLYNRAYFDDYLSRQVSSGSYPISLVMIDVDGLKQINDHYGHPVGDELLRRVSFVLRSIVRSADSVARIGGDEFALLLPGADDATAQAVMNRLEEQLAAVNQTKLGHPIDLSFGTATAERPEEMESLVQAADQAMYQQKQTKRARKSGQPIS</sequence>
<dbReference type="InterPro" id="IPR052155">
    <property type="entry name" value="Biofilm_reg_signaling"/>
</dbReference>
<feature type="domain" description="PAS" evidence="3">
    <location>
        <begin position="405"/>
        <end position="475"/>
    </location>
</feature>
<dbReference type="Gene3D" id="3.30.70.270">
    <property type="match status" value="1"/>
</dbReference>
<keyword evidence="2" id="KW-1133">Transmembrane helix</keyword>
<feature type="domain" description="PAS" evidence="3">
    <location>
        <begin position="275"/>
        <end position="349"/>
    </location>
</feature>
<protein>
    <submittedName>
        <fullName evidence="6">Protein containing PAS domain S-box</fullName>
    </submittedName>
</protein>
<evidence type="ECO:0000259" key="3">
    <source>
        <dbReference type="PROSITE" id="PS50112"/>
    </source>
</evidence>
<dbReference type="InterPro" id="IPR029787">
    <property type="entry name" value="Nucleotide_cyclase"/>
</dbReference>
<dbReference type="RefSeq" id="WP_062419739.1">
    <property type="nucleotide sequence ID" value="NZ_BBXZ01000178.1"/>
</dbReference>
<dbReference type="InterPro" id="IPR001610">
    <property type="entry name" value="PAC"/>
</dbReference>
<dbReference type="PANTHER" id="PTHR44757">
    <property type="entry name" value="DIGUANYLATE CYCLASE DGCP"/>
    <property type="match status" value="1"/>
</dbReference>
<keyword evidence="2" id="KW-0472">Membrane</keyword>
<dbReference type="NCBIfam" id="TIGR00229">
    <property type="entry name" value="sensory_box"/>
    <property type="match status" value="2"/>
</dbReference>
<dbReference type="Pfam" id="PF13426">
    <property type="entry name" value="PAS_9"/>
    <property type="match status" value="1"/>
</dbReference>
<dbReference type="SMART" id="SM00267">
    <property type="entry name" value="GGDEF"/>
    <property type="match status" value="1"/>
</dbReference>
<dbReference type="Pfam" id="PF00990">
    <property type="entry name" value="GGDEF"/>
    <property type="match status" value="1"/>
</dbReference>
<dbReference type="EMBL" id="DF967975">
    <property type="protein sequence ID" value="GAP19462.1"/>
    <property type="molecule type" value="Genomic_DNA"/>
</dbReference>
<dbReference type="PROSITE" id="PS50113">
    <property type="entry name" value="PAC"/>
    <property type="match status" value="3"/>
</dbReference>
<feature type="region of interest" description="Disordered" evidence="1">
    <location>
        <begin position="77"/>
        <end position="113"/>
    </location>
</feature>
<dbReference type="FunFam" id="3.30.70.270:FF:000001">
    <property type="entry name" value="Diguanylate cyclase domain protein"/>
    <property type="match status" value="1"/>
</dbReference>
<dbReference type="SUPFAM" id="SSF55073">
    <property type="entry name" value="Nucleotide cyclase"/>
    <property type="match status" value="1"/>
</dbReference>
<dbReference type="InterPro" id="IPR035965">
    <property type="entry name" value="PAS-like_dom_sf"/>
</dbReference>
<dbReference type="CDD" id="cd01949">
    <property type="entry name" value="GGDEF"/>
    <property type="match status" value="1"/>
</dbReference>
<dbReference type="InterPro" id="IPR013656">
    <property type="entry name" value="PAS_4"/>
</dbReference>
<keyword evidence="2" id="KW-0812">Transmembrane</keyword>
<evidence type="ECO:0000313" key="6">
    <source>
        <dbReference type="EMBL" id="GAP19462.1"/>
    </source>
</evidence>
<gene>
    <name evidence="6" type="ORF">LSAC_03364</name>
</gene>
<dbReference type="InterPro" id="IPR000160">
    <property type="entry name" value="GGDEF_dom"/>
</dbReference>
<dbReference type="Gene3D" id="3.30.450.20">
    <property type="entry name" value="PAS domain"/>
    <property type="match status" value="3"/>
</dbReference>
<dbReference type="NCBIfam" id="TIGR00254">
    <property type="entry name" value="GGDEF"/>
    <property type="match status" value="1"/>
</dbReference>
<dbReference type="SMART" id="SM00086">
    <property type="entry name" value="PAC"/>
    <property type="match status" value="3"/>
</dbReference>